<feature type="transmembrane region" description="Helical" evidence="5">
    <location>
        <begin position="76"/>
        <end position="94"/>
    </location>
</feature>
<sequence>MAHQPDDHVVWLANDTTDEPQNGEDKINPFSNITIRRGFIRKVFFILTFQLMITLGVICLFIFCIPLKTWVLLNPWFTYALFPVLLVLIITLSCCEDARHKVPENFFFLFIFTLAEGLLLGAVSVFYQAEEVMWAIGGTALVTWGLTLFALQTKIDFTSFSGITWALFVMLLLYGTLYIFMPFYWLRLIYAALGTLLFSVYLVLDIQFMLKRSHQYDLSPEEYVFAALNLYLDILNIFMFILELISQEQ</sequence>
<feature type="transmembrane region" description="Helical" evidence="5">
    <location>
        <begin position="224"/>
        <end position="245"/>
    </location>
</feature>
<evidence type="ECO:0000313" key="9">
    <source>
        <dbReference type="RefSeq" id="XP_020843089.1"/>
    </source>
</evidence>
<keyword evidence="3 5" id="KW-1133">Transmembrane helix</keyword>
<dbReference type="KEGG" id="pcw:110209160"/>
<evidence type="ECO:0000256" key="5">
    <source>
        <dbReference type="RuleBase" id="RU004379"/>
    </source>
</evidence>
<keyword evidence="4 5" id="KW-0472">Membrane</keyword>
<comment type="similarity">
    <text evidence="5">Belongs to the BI1 family.</text>
</comment>
<evidence type="ECO:0000256" key="1">
    <source>
        <dbReference type="ARBA" id="ARBA00004141"/>
    </source>
</evidence>
<keyword evidence="2 5" id="KW-0812">Transmembrane</keyword>
<proteinExistence type="inferred from homology"/>
<organism evidence="6 7">
    <name type="scientific">Phascolarctos cinereus</name>
    <name type="common">Koala</name>
    <dbReference type="NCBI Taxonomy" id="38626"/>
    <lineage>
        <taxon>Eukaryota</taxon>
        <taxon>Metazoa</taxon>
        <taxon>Chordata</taxon>
        <taxon>Craniata</taxon>
        <taxon>Vertebrata</taxon>
        <taxon>Euteleostomi</taxon>
        <taxon>Mammalia</taxon>
        <taxon>Metatheria</taxon>
        <taxon>Diprotodontia</taxon>
        <taxon>Phascolarctidae</taxon>
        <taxon>Phascolarctos</taxon>
    </lineage>
</organism>
<reference evidence="7 8" key="1">
    <citation type="submission" date="2025-04" db="UniProtKB">
        <authorList>
            <consortium name="RefSeq"/>
        </authorList>
    </citation>
    <scope>IDENTIFICATION</scope>
    <source>
        <tissue evidence="7 8">Spleen</tissue>
    </source>
</reference>
<keyword evidence="6" id="KW-1185">Reference proteome</keyword>
<evidence type="ECO:0000256" key="3">
    <source>
        <dbReference type="ARBA" id="ARBA00022989"/>
    </source>
</evidence>
<dbReference type="PANTHER" id="PTHR23291:SF47">
    <property type="entry name" value="TRANSMEMBRANE BAX INHIBITOR MOTIF CONTAINING 7"/>
    <property type="match status" value="1"/>
</dbReference>
<dbReference type="GO" id="GO:0016020">
    <property type="term" value="C:membrane"/>
    <property type="evidence" value="ECO:0007669"/>
    <property type="project" value="UniProtKB-SubCell"/>
</dbReference>
<accession>A0A6P5KEJ2</accession>
<name>A0A6P5KEJ2_PHACI</name>
<feature type="transmembrane region" description="Helical" evidence="5">
    <location>
        <begin position="43"/>
        <end position="70"/>
    </location>
</feature>
<dbReference type="AlphaFoldDB" id="A0A6P5KEJ2"/>
<dbReference type="RefSeq" id="XP_020843089.1">
    <property type="nucleotide sequence ID" value="XM_020987430.1"/>
</dbReference>
<dbReference type="GeneTree" id="ENSGT01050000244890"/>
<protein>
    <submittedName>
        <fullName evidence="7 8">Protein lifeguard 2 isoform X1</fullName>
    </submittedName>
</protein>
<dbReference type="RefSeq" id="XP_020843088.1">
    <property type="nucleotide sequence ID" value="XM_020987429.1"/>
</dbReference>
<dbReference type="InterPro" id="IPR006214">
    <property type="entry name" value="Bax_inhibitor_1-related"/>
</dbReference>
<evidence type="ECO:0000256" key="4">
    <source>
        <dbReference type="ARBA" id="ARBA00023136"/>
    </source>
</evidence>
<comment type="subcellular location">
    <subcellularLocation>
        <location evidence="1">Membrane</location>
        <topology evidence="1">Multi-pass membrane protein</topology>
    </subcellularLocation>
</comment>
<evidence type="ECO:0000256" key="2">
    <source>
        <dbReference type="ARBA" id="ARBA00022692"/>
    </source>
</evidence>
<dbReference type="Pfam" id="PF01027">
    <property type="entry name" value="Bax1-I"/>
    <property type="match status" value="1"/>
</dbReference>
<feature type="transmembrane region" description="Helical" evidence="5">
    <location>
        <begin position="133"/>
        <end position="151"/>
    </location>
</feature>
<feature type="transmembrane region" description="Helical" evidence="5">
    <location>
        <begin position="106"/>
        <end position="127"/>
    </location>
</feature>
<evidence type="ECO:0000313" key="6">
    <source>
        <dbReference type="Proteomes" id="UP000515140"/>
    </source>
</evidence>
<feature type="transmembrane region" description="Helical" evidence="5">
    <location>
        <begin position="163"/>
        <end position="181"/>
    </location>
</feature>
<evidence type="ECO:0000313" key="7">
    <source>
        <dbReference type="RefSeq" id="XP_020843087.1"/>
    </source>
</evidence>
<dbReference type="Proteomes" id="UP000515140">
    <property type="component" value="Unplaced"/>
</dbReference>
<gene>
    <name evidence="7 8 9" type="primary">TMBIM7P</name>
</gene>
<dbReference type="CDD" id="cd10428">
    <property type="entry name" value="LFG_like"/>
    <property type="match status" value="1"/>
</dbReference>
<evidence type="ECO:0000313" key="8">
    <source>
        <dbReference type="RefSeq" id="XP_020843088.1"/>
    </source>
</evidence>
<dbReference type="CTD" id="75010"/>
<feature type="transmembrane region" description="Helical" evidence="5">
    <location>
        <begin position="187"/>
        <end position="204"/>
    </location>
</feature>
<dbReference type="GeneID" id="110209160"/>
<dbReference type="PANTHER" id="PTHR23291">
    <property type="entry name" value="BAX INHIBITOR-RELATED"/>
    <property type="match status" value="1"/>
</dbReference>
<dbReference type="RefSeq" id="XP_020843087.1">
    <property type="nucleotide sequence ID" value="XM_020987428.1"/>
</dbReference>